<comment type="caution">
    <text evidence="1">The sequence shown here is derived from an EMBL/GenBank/DDBJ whole genome shotgun (WGS) entry which is preliminary data.</text>
</comment>
<dbReference type="EMBL" id="JASAOG010000327">
    <property type="protein sequence ID" value="KAK0040419.1"/>
    <property type="molecule type" value="Genomic_DNA"/>
</dbReference>
<dbReference type="AlphaFoldDB" id="A0AAD8ART4"/>
<protein>
    <submittedName>
        <fullName evidence="1">Uncharacterized protein</fullName>
    </submittedName>
</protein>
<reference evidence="1" key="1">
    <citation type="journal article" date="2023" name="PLoS Negl. Trop. Dis.">
        <title>A genome sequence for Biomphalaria pfeifferi, the major vector snail for the human-infecting parasite Schistosoma mansoni.</title>
        <authorList>
            <person name="Bu L."/>
            <person name="Lu L."/>
            <person name="Laidemitt M.R."/>
            <person name="Zhang S.M."/>
            <person name="Mutuku M."/>
            <person name="Mkoji G."/>
            <person name="Steinauer M."/>
            <person name="Loker E.S."/>
        </authorList>
    </citation>
    <scope>NUCLEOTIDE SEQUENCE</scope>
    <source>
        <strain evidence="1">KasaAsao</strain>
    </source>
</reference>
<evidence type="ECO:0000313" key="2">
    <source>
        <dbReference type="Proteomes" id="UP001233172"/>
    </source>
</evidence>
<gene>
    <name evidence="1" type="ORF">Bpfe_030147</name>
</gene>
<name>A0AAD8ART4_BIOPF</name>
<proteinExistence type="predicted"/>
<accession>A0AAD8ART4</accession>
<evidence type="ECO:0000313" key="1">
    <source>
        <dbReference type="EMBL" id="KAK0040419.1"/>
    </source>
</evidence>
<organism evidence="1 2">
    <name type="scientific">Biomphalaria pfeifferi</name>
    <name type="common">Bloodfluke planorb</name>
    <name type="synonym">Freshwater snail</name>
    <dbReference type="NCBI Taxonomy" id="112525"/>
    <lineage>
        <taxon>Eukaryota</taxon>
        <taxon>Metazoa</taxon>
        <taxon>Spiralia</taxon>
        <taxon>Lophotrochozoa</taxon>
        <taxon>Mollusca</taxon>
        <taxon>Gastropoda</taxon>
        <taxon>Heterobranchia</taxon>
        <taxon>Euthyneura</taxon>
        <taxon>Panpulmonata</taxon>
        <taxon>Hygrophila</taxon>
        <taxon>Lymnaeoidea</taxon>
        <taxon>Planorbidae</taxon>
        <taxon>Biomphalaria</taxon>
    </lineage>
</organism>
<keyword evidence="2" id="KW-1185">Reference proteome</keyword>
<reference evidence="1" key="2">
    <citation type="submission" date="2023-04" db="EMBL/GenBank/DDBJ databases">
        <authorList>
            <person name="Bu L."/>
            <person name="Lu L."/>
            <person name="Laidemitt M.R."/>
            <person name="Zhang S.M."/>
            <person name="Mutuku M."/>
            <person name="Mkoji G."/>
            <person name="Steinauer M."/>
            <person name="Loker E.S."/>
        </authorList>
    </citation>
    <scope>NUCLEOTIDE SEQUENCE</scope>
    <source>
        <strain evidence="1">KasaAsao</strain>
        <tissue evidence="1">Whole Snail</tissue>
    </source>
</reference>
<sequence length="85" mass="9130">MLSEGLARGLPLQSGRFTPVTQVLKDTGRPWALLARPGNGTGFRGNGGRCRPDLISLIDYPRSRTGSGSCFFVFASETPMNGVRC</sequence>
<dbReference type="Proteomes" id="UP001233172">
    <property type="component" value="Unassembled WGS sequence"/>
</dbReference>